<dbReference type="AlphaFoldDB" id="A0A3M7PVD9"/>
<dbReference type="Proteomes" id="UP000276133">
    <property type="component" value="Unassembled WGS sequence"/>
</dbReference>
<dbReference type="EMBL" id="REGN01008713">
    <property type="protein sequence ID" value="RNA02924.1"/>
    <property type="molecule type" value="Genomic_DNA"/>
</dbReference>
<evidence type="ECO:0000313" key="1">
    <source>
        <dbReference type="EMBL" id="RNA02924.1"/>
    </source>
</evidence>
<gene>
    <name evidence="1" type="ORF">BpHYR1_020806</name>
</gene>
<proteinExistence type="predicted"/>
<accession>A0A3M7PVD9</accession>
<keyword evidence="2" id="KW-1185">Reference proteome</keyword>
<organism evidence="1 2">
    <name type="scientific">Brachionus plicatilis</name>
    <name type="common">Marine rotifer</name>
    <name type="synonym">Brachionus muelleri</name>
    <dbReference type="NCBI Taxonomy" id="10195"/>
    <lineage>
        <taxon>Eukaryota</taxon>
        <taxon>Metazoa</taxon>
        <taxon>Spiralia</taxon>
        <taxon>Gnathifera</taxon>
        <taxon>Rotifera</taxon>
        <taxon>Eurotatoria</taxon>
        <taxon>Monogononta</taxon>
        <taxon>Pseudotrocha</taxon>
        <taxon>Ploima</taxon>
        <taxon>Brachionidae</taxon>
        <taxon>Brachionus</taxon>
    </lineage>
</organism>
<evidence type="ECO:0000313" key="2">
    <source>
        <dbReference type="Proteomes" id="UP000276133"/>
    </source>
</evidence>
<protein>
    <submittedName>
        <fullName evidence="1">Uncharacterized protein</fullName>
    </submittedName>
</protein>
<reference evidence="1 2" key="1">
    <citation type="journal article" date="2018" name="Sci. Rep.">
        <title>Genomic signatures of local adaptation to the degree of environmental predictability in rotifers.</title>
        <authorList>
            <person name="Franch-Gras L."/>
            <person name="Hahn C."/>
            <person name="Garcia-Roger E.M."/>
            <person name="Carmona M.J."/>
            <person name="Serra M."/>
            <person name="Gomez A."/>
        </authorList>
    </citation>
    <scope>NUCLEOTIDE SEQUENCE [LARGE SCALE GENOMIC DNA]</scope>
    <source>
        <strain evidence="1">HYR1</strain>
    </source>
</reference>
<name>A0A3M7PVD9_BRAPC</name>
<sequence>MITNIFKKEQNCVPGGLARLLFTTHSLVGSTSTRFFIFNYYSSCWFFNNSSIAVRDSWGLGLGSVENSVNAINISSNNLTKPIFTEKLKMILKNHRLQLKFNRNPKTSGNRTENAIVTK</sequence>
<comment type="caution">
    <text evidence="1">The sequence shown here is derived from an EMBL/GenBank/DDBJ whole genome shotgun (WGS) entry which is preliminary data.</text>
</comment>